<dbReference type="EMBL" id="BARS01019191">
    <property type="protein sequence ID" value="GAF88173.1"/>
    <property type="molecule type" value="Genomic_DNA"/>
</dbReference>
<dbReference type="AlphaFoldDB" id="X0T3V7"/>
<gene>
    <name evidence="1" type="ORF">S01H1_31132</name>
</gene>
<organism evidence="1">
    <name type="scientific">marine sediment metagenome</name>
    <dbReference type="NCBI Taxonomy" id="412755"/>
    <lineage>
        <taxon>unclassified sequences</taxon>
        <taxon>metagenomes</taxon>
        <taxon>ecological metagenomes</taxon>
    </lineage>
</organism>
<feature type="non-terminal residue" evidence="1">
    <location>
        <position position="1"/>
    </location>
</feature>
<feature type="non-terminal residue" evidence="1">
    <location>
        <position position="274"/>
    </location>
</feature>
<evidence type="ECO:0000313" key="1">
    <source>
        <dbReference type="EMBL" id="GAF88173.1"/>
    </source>
</evidence>
<reference evidence="1" key="1">
    <citation type="journal article" date="2014" name="Front. Microbiol.">
        <title>High frequency of phylogenetically diverse reductive dehalogenase-homologous genes in deep subseafloor sedimentary metagenomes.</title>
        <authorList>
            <person name="Kawai M."/>
            <person name="Futagami T."/>
            <person name="Toyoda A."/>
            <person name="Takaki Y."/>
            <person name="Nishi S."/>
            <person name="Hori S."/>
            <person name="Arai W."/>
            <person name="Tsubouchi T."/>
            <person name="Morono Y."/>
            <person name="Uchiyama I."/>
            <person name="Ito T."/>
            <person name="Fujiyama A."/>
            <person name="Inagaki F."/>
            <person name="Takami H."/>
        </authorList>
    </citation>
    <scope>NUCLEOTIDE SEQUENCE</scope>
    <source>
        <strain evidence="1">Expedition CK06-06</strain>
    </source>
</reference>
<name>X0T3V7_9ZZZZ</name>
<sequence>GGRPTEQLSYEVHGIQSYTYSSAGDGTESPIFGTSGADRRYRALDATWDWHEGDNSLASLWLDRFNTKSALSWADITVGRQALTFGKAYFWNPLDIFLPFDPRQFDRDYKAGVDALRVDIPLGSFTGINLITVAGRELDSSGEFIDDGTLNASWYGSALLGRVFTTLKGWDLALQGGKIYGGYQLGSGLVGEIGPIEARAEASYFWARDSEPLPAPLEGDLVEDAFTAVVGLGHRFDNTLTVEIEYFYNGAGESNDLDESFVRSRSGSSLQMSR</sequence>
<protein>
    <submittedName>
        <fullName evidence="1">Uncharacterized protein</fullName>
    </submittedName>
</protein>
<accession>X0T3V7</accession>
<proteinExistence type="predicted"/>
<comment type="caution">
    <text evidence="1">The sequence shown here is derived from an EMBL/GenBank/DDBJ whole genome shotgun (WGS) entry which is preliminary data.</text>
</comment>